<keyword evidence="2" id="KW-0496">Mitochondrion</keyword>
<dbReference type="GO" id="GO:0005739">
    <property type="term" value="C:mitochondrion"/>
    <property type="evidence" value="ECO:0007669"/>
    <property type="project" value="UniProtKB-SubCell"/>
</dbReference>
<proteinExistence type="predicted"/>
<evidence type="ECO:0000313" key="6">
    <source>
        <dbReference type="EMBL" id="CAJ2503379.1"/>
    </source>
</evidence>
<dbReference type="Pfam" id="PF17921">
    <property type="entry name" value="Integrase_H2C2"/>
    <property type="match status" value="1"/>
</dbReference>
<gene>
    <name evidence="6" type="ORF">KHLLAP_LOCUS3847</name>
</gene>
<dbReference type="GO" id="GO:0003824">
    <property type="term" value="F:catalytic activity"/>
    <property type="evidence" value="ECO:0007669"/>
    <property type="project" value="UniProtKB-KW"/>
</dbReference>
<dbReference type="EMBL" id="CAUWAG010000006">
    <property type="protein sequence ID" value="CAJ2503379.1"/>
    <property type="molecule type" value="Genomic_DNA"/>
</dbReference>
<keyword evidence="3" id="KW-0511">Multifunctional enzyme</keyword>
<dbReference type="Proteomes" id="UP001295740">
    <property type="component" value="Unassembled WGS sequence"/>
</dbReference>
<keyword evidence="7" id="KW-1185">Reference proteome</keyword>
<dbReference type="AlphaFoldDB" id="A0AAI8VEW1"/>
<dbReference type="InterPro" id="IPR041588">
    <property type="entry name" value="Integrase_H2C2"/>
</dbReference>
<reference evidence="6" key="1">
    <citation type="submission" date="2023-10" db="EMBL/GenBank/DDBJ databases">
        <authorList>
            <person name="Hackl T."/>
        </authorList>
    </citation>
    <scope>NUCLEOTIDE SEQUENCE</scope>
</reference>
<sequence length="286" mass="33471">MDLTKNTRKFEWTAKEQQAFDTIQELILSDPVTRLPDPEKEFEVETDASDYALGGQLGQRDENGKLHPVAFFSKKLHGPELNYQIHDKELMVVIKAFKEWKPYLSGTERPAEFLSEFNFQIIYIKGTENVRADILSRRSDQEQKVPKEVRALLKADEHGNLTINATHQIEIQDEWTTTFKNAATTNGKIEIPEQHRTEFVRQFHEHLTHGYQGIFKTKECLRRRYEFPGLTKTVKEVIKECNICNKAKAARHKPYGLLKPTEIPDRAWKHWCLFEADLRMLYTKPK</sequence>
<organism evidence="6 7">
    <name type="scientific">Anthostomella pinea</name>
    <dbReference type="NCBI Taxonomy" id="933095"/>
    <lineage>
        <taxon>Eukaryota</taxon>
        <taxon>Fungi</taxon>
        <taxon>Dikarya</taxon>
        <taxon>Ascomycota</taxon>
        <taxon>Pezizomycotina</taxon>
        <taxon>Sordariomycetes</taxon>
        <taxon>Xylariomycetidae</taxon>
        <taxon>Xylariales</taxon>
        <taxon>Xylariaceae</taxon>
        <taxon>Anthostomella</taxon>
    </lineage>
</organism>
<accession>A0AAI8VEW1</accession>
<dbReference type="Gene3D" id="1.10.340.70">
    <property type="match status" value="1"/>
</dbReference>
<evidence type="ECO:0000259" key="5">
    <source>
        <dbReference type="Pfam" id="PF17921"/>
    </source>
</evidence>
<evidence type="ECO:0000256" key="3">
    <source>
        <dbReference type="ARBA" id="ARBA00023268"/>
    </source>
</evidence>
<feature type="domain" description="Reverse transcriptase/retrotransposon-derived protein RNase H-like" evidence="4">
    <location>
        <begin position="12"/>
        <end position="107"/>
    </location>
</feature>
<feature type="domain" description="Integrase zinc-binding" evidence="5">
    <location>
        <begin position="191"/>
        <end position="249"/>
    </location>
</feature>
<dbReference type="Gene3D" id="3.10.20.370">
    <property type="match status" value="1"/>
</dbReference>
<feature type="non-terminal residue" evidence="6">
    <location>
        <position position="286"/>
    </location>
</feature>
<dbReference type="InterPro" id="IPR041577">
    <property type="entry name" value="RT_RNaseH_2"/>
</dbReference>
<dbReference type="PANTHER" id="PTHR37984">
    <property type="entry name" value="PROTEIN CBG26694"/>
    <property type="match status" value="1"/>
</dbReference>
<evidence type="ECO:0000259" key="4">
    <source>
        <dbReference type="Pfam" id="PF17919"/>
    </source>
</evidence>
<dbReference type="PANTHER" id="PTHR37984:SF5">
    <property type="entry name" value="PROTEIN NYNRIN-LIKE"/>
    <property type="match status" value="1"/>
</dbReference>
<protein>
    <submittedName>
        <fullName evidence="6">Uu.00g107730.m01.CDS01</fullName>
    </submittedName>
</protein>
<comment type="subcellular location">
    <subcellularLocation>
        <location evidence="1">Mitochondrion</location>
    </subcellularLocation>
</comment>
<dbReference type="InterPro" id="IPR043502">
    <property type="entry name" value="DNA/RNA_pol_sf"/>
</dbReference>
<dbReference type="SUPFAM" id="SSF56672">
    <property type="entry name" value="DNA/RNA polymerases"/>
    <property type="match status" value="1"/>
</dbReference>
<evidence type="ECO:0000313" key="7">
    <source>
        <dbReference type="Proteomes" id="UP001295740"/>
    </source>
</evidence>
<dbReference type="Pfam" id="PF17919">
    <property type="entry name" value="RT_RNaseH_2"/>
    <property type="match status" value="1"/>
</dbReference>
<comment type="caution">
    <text evidence="6">The sequence shown here is derived from an EMBL/GenBank/DDBJ whole genome shotgun (WGS) entry which is preliminary data.</text>
</comment>
<dbReference type="CDD" id="cd09274">
    <property type="entry name" value="RNase_HI_RT_Ty3"/>
    <property type="match status" value="1"/>
</dbReference>
<evidence type="ECO:0000256" key="2">
    <source>
        <dbReference type="ARBA" id="ARBA00023128"/>
    </source>
</evidence>
<dbReference type="InterPro" id="IPR050951">
    <property type="entry name" value="Retrovirus_Pol_polyprotein"/>
</dbReference>
<name>A0AAI8VEW1_9PEZI</name>
<evidence type="ECO:0000256" key="1">
    <source>
        <dbReference type="ARBA" id="ARBA00004173"/>
    </source>
</evidence>